<name>A0ABN8Q3D5_9CNID</name>
<feature type="chain" id="PRO_5046569681" evidence="2">
    <location>
        <begin position="26"/>
        <end position="222"/>
    </location>
</feature>
<dbReference type="EMBL" id="CALNXK010000104">
    <property type="protein sequence ID" value="CAH3156395.1"/>
    <property type="molecule type" value="Genomic_DNA"/>
</dbReference>
<dbReference type="Proteomes" id="UP001159405">
    <property type="component" value="Unassembled WGS sequence"/>
</dbReference>
<feature type="transmembrane region" description="Helical" evidence="1">
    <location>
        <begin position="196"/>
        <end position="218"/>
    </location>
</feature>
<keyword evidence="1" id="KW-1133">Transmembrane helix</keyword>
<dbReference type="PANTHER" id="PTHR39297:SF1">
    <property type="entry name" value="CUB DOMAIN-CONTAINING PROTEIN"/>
    <property type="match status" value="1"/>
</dbReference>
<evidence type="ECO:0000256" key="2">
    <source>
        <dbReference type="SAM" id="SignalP"/>
    </source>
</evidence>
<accession>A0ABN8Q3D5</accession>
<comment type="caution">
    <text evidence="3">The sequence shown here is derived from an EMBL/GenBank/DDBJ whole genome shotgun (WGS) entry which is preliminary data.</text>
</comment>
<proteinExistence type="predicted"/>
<keyword evidence="2" id="KW-0732">Signal</keyword>
<keyword evidence="4" id="KW-1185">Reference proteome</keyword>
<evidence type="ECO:0000313" key="3">
    <source>
        <dbReference type="EMBL" id="CAH3156395.1"/>
    </source>
</evidence>
<evidence type="ECO:0000256" key="1">
    <source>
        <dbReference type="SAM" id="Phobius"/>
    </source>
</evidence>
<keyword evidence="1" id="KW-0812">Transmembrane</keyword>
<dbReference type="PANTHER" id="PTHR39297">
    <property type="entry name" value="CUB DOMAIN-CONTAINING PROTEIN"/>
    <property type="match status" value="1"/>
</dbReference>
<organism evidence="3 4">
    <name type="scientific">Porites lobata</name>
    <dbReference type="NCBI Taxonomy" id="104759"/>
    <lineage>
        <taxon>Eukaryota</taxon>
        <taxon>Metazoa</taxon>
        <taxon>Cnidaria</taxon>
        <taxon>Anthozoa</taxon>
        <taxon>Hexacorallia</taxon>
        <taxon>Scleractinia</taxon>
        <taxon>Fungiina</taxon>
        <taxon>Poritidae</taxon>
        <taxon>Porites</taxon>
    </lineage>
</organism>
<reference evidence="3 4" key="1">
    <citation type="submission" date="2022-05" db="EMBL/GenBank/DDBJ databases">
        <authorList>
            <consortium name="Genoscope - CEA"/>
            <person name="William W."/>
        </authorList>
    </citation>
    <scope>NUCLEOTIDE SEQUENCE [LARGE SCALE GENOMIC DNA]</scope>
</reference>
<protein>
    <submittedName>
        <fullName evidence="3">Uncharacterized protein</fullName>
    </submittedName>
</protein>
<keyword evidence="1" id="KW-0472">Membrane</keyword>
<evidence type="ECO:0000313" key="4">
    <source>
        <dbReference type="Proteomes" id="UP001159405"/>
    </source>
</evidence>
<sequence>MEFYLGKLCYWMFFICSVFFNQVFSALQLNDCTEFKVIDPKDYDRDISSINDMTKRPLGYMFGIAKYRGVQTVNLKNPCAYLTNLTSRHVEVMFQTLVAGKPLCVRDNAPNPKIACGAGAQNTNCWNPSQDTVIYEFYCDTGKGCDTDVQFWYRLTPSPVGISDVDQWCNDRNSMFPIDLMTAPPPVVKKTTVKSVASGTLSCNICLVLLLCFLPLLYTSSL</sequence>
<gene>
    <name evidence="3" type="ORF">PLOB_00001801</name>
</gene>
<feature type="signal peptide" evidence="2">
    <location>
        <begin position="1"/>
        <end position="25"/>
    </location>
</feature>